<evidence type="ECO:0000313" key="2">
    <source>
        <dbReference type="EMBL" id="KAB7498987.1"/>
    </source>
</evidence>
<dbReference type="OrthoDB" id="10384005at2759"/>
<proteinExistence type="predicted"/>
<gene>
    <name evidence="2" type="ORF">Anas_01145</name>
</gene>
<dbReference type="EMBL" id="SEYY01018792">
    <property type="protein sequence ID" value="KAB7498987.1"/>
    <property type="molecule type" value="Genomic_DNA"/>
</dbReference>
<name>A0A5N5SYD0_9CRUS</name>
<feature type="non-terminal residue" evidence="2">
    <location>
        <position position="1"/>
    </location>
</feature>
<evidence type="ECO:0000313" key="3">
    <source>
        <dbReference type="Proteomes" id="UP000326759"/>
    </source>
</evidence>
<organism evidence="2 3">
    <name type="scientific">Armadillidium nasatum</name>
    <dbReference type="NCBI Taxonomy" id="96803"/>
    <lineage>
        <taxon>Eukaryota</taxon>
        <taxon>Metazoa</taxon>
        <taxon>Ecdysozoa</taxon>
        <taxon>Arthropoda</taxon>
        <taxon>Crustacea</taxon>
        <taxon>Multicrustacea</taxon>
        <taxon>Malacostraca</taxon>
        <taxon>Eumalacostraca</taxon>
        <taxon>Peracarida</taxon>
        <taxon>Isopoda</taxon>
        <taxon>Oniscidea</taxon>
        <taxon>Crinocheta</taxon>
        <taxon>Armadillidiidae</taxon>
        <taxon>Armadillidium</taxon>
    </lineage>
</organism>
<keyword evidence="3" id="KW-1185">Reference proteome</keyword>
<feature type="compositionally biased region" description="Basic and acidic residues" evidence="1">
    <location>
        <begin position="116"/>
        <end position="125"/>
    </location>
</feature>
<comment type="caution">
    <text evidence="2">The sequence shown here is derived from an EMBL/GenBank/DDBJ whole genome shotgun (WGS) entry which is preliminary data.</text>
</comment>
<feature type="non-terminal residue" evidence="2">
    <location>
        <position position="179"/>
    </location>
</feature>
<dbReference type="AlphaFoldDB" id="A0A5N5SYD0"/>
<accession>A0A5N5SYD0</accession>
<sequence length="179" mass="20096">IIFDLDTSDQQNEVSCAVLVLINLKLIFGQKNTNRNFFSNKDGRFIKAQQVTTFTDYIFSTKTIYPQCVASVVTGSPCMGKRRRRKKRMTVDTDNEALKQRNDDVTIDGSIGNNESKGETGKVGSKREPKFGFTIWTTTRTTATATVKYTNTSTTLSLIYLCTAGNVEFPSPYSCNNYY</sequence>
<protein>
    <submittedName>
        <fullName evidence="2">Uncharacterized protein</fullName>
    </submittedName>
</protein>
<feature type="region of interest" description="Disordered" evidence="1">
    <location>
        <begin position="105"/>
        <end position="125"/>
    </location>
</feature>
<reference evidence="2 3" key="1">
    <citation type="journal article" date="2019" name="PLoS Biol.">
        <title>Sex chromosomes control vertical transmission of feminizing Wolbachia symbionts in an isopod.</title>
        <authorList>
            <person name="Becking T."/>
            <person name="Chebbi M.A."/>
            <person name="Giraud I."/>
            <person name="Moumen B."/>
            <person name="Laverre T."/>
            <person name="Caubet Y."/>
            <person name="Peccoud J."/>
            <person name="Gilbert C."/>
            <person name="Cordaux R."/>
        </authorList>
    </citation>
    <scope>NUCLEOTIDE SEQUENCE [LARGE SCALE GENOMIC DNA]</scope>
    <source>
        <strain evidence="2">ANa2</strain>
        <tissue evidence="2">Whole body excluding digestive tract and cuticle</tissue>
    </source>
</reference>
<evidence type="ECO:0000256" key="1">
    <source>
        <dbReference type="SAM" id="MobiDB-lite"/>
    </source>
</evidence>
<dbReference type="Proteomes" id="UP000326759">
    <property type="component" value="Unassembled WGS sequence"/>
</dbReference>